<evidence type="ECO:0000256" key="5">
    <source>
        <dbReference type="ARBA" id="ARBA00022723"/>
    </source>
</evidence>
<dbReference type="GO" id="GO:0006508">
    <property type="term" value="P:proteolysis"/>
    <property type="evidence" value="ECO:0007669"/>
    <property type="project" value="UniProtKB-KW"/>
</dbReference>
<dbReference type="GO" id="GO:0004222">
    <property type="term" value="F:metalloendopeptidase activity"/>
    <property type="evidence" value="ECO:0007669"/>
    <property type="project" value="InterPro"/>
</dbReference>
<keyword evidence="5" id="KW-0479">Metal-binding</keyword>
<organism evidence="14 15">
    <name type="scientific">Alcanivorax sediminis</name>
    <dbReference type="NCBI Taxonomy" id="2663008"/>
    <lineage>
        <taxon>Bacteria</taxon>
        <taxon>Pseudomonadati</taxon>
        <taxon>Pseudomonadota</taxon>
        <taxon>Gammaproteobacteria</taxon>
        <taxon>Oceanospirillales</taxon>
        <taxon>Alcanivoracaceae</taxon>
        <taxon>Alcanivorax</taxon>
    </lineage>
</organism>
<feature type="domain" description="Peptidase M48" evidence="13">
    <location>
        <begin position="107"/>
        <end position="326"/>
    </location>
</feature>
<sequence>MDFFQHQQKAKRRTGLLVLYFCLAILAVVASVTAAVALTLGFSGIRLNGDGANLLLNPVIYWSALITLAVILFGCLLKTWQLRKGGSALAEMLGGRLIRASTNDSAERQLLNVVEEMSIASGIAVPQVYVMDEEHTINAFAAGFRPSEAIIAVTRGSLDRFSRDELQAVIGHEFSHILNSDIRINLRMVAVLAGILAVGKIGEYLLHSSGRSRRSFSSSRSKNNGLPVLGLALVAIGYVGLFFGRLIKAAISRQRELLADASAVQFTRNPAGLAGALIHIRNDGGSYLASRHAEDMSHMCFAPSIPMKLKQWLATHPSLDERLGALGPDWVARARTRARQQQGNAGSNAAATSTPEGSAGFAGTTGSTPVSSAPSQQVGTVQQGDMDYARQLLDALPETVRNQTRTPEGAREVLFALVLAGSDYDSSAQLAQCQLEDSASLQSLTQSLKALGPETRLPLVDMALASLKPQPTQARQQFLTKLEALCHADDHFSLFEWTLLALARQQLDENAGRNRHTRFHRFGAVAQELQQLFSVLVWAGGAKGSQAEALFRQHAGSLLPGARNLLPLSHCSSKKLFAAVDRLADLSPLLKGPVIDCAVDLAMADNTLKTAERELLRALSSLLECPLPPLFDCR</sequence>
<evidence type="ECO:0000256" key="10">
    <source>
        <dbReference type="ARBA" id="ARBA00023136"/>
    </source>
</evidence>
<evidence type="ECO:0000259" key="13">
    <source>
        <dbReference type="Pfam" id="PF01435"/>
    </source>
</evidence>
<keyword evidence="7" id="KW-0862">Zinc</keyword>
<name>A0A6N7LYN1_9GAMM</name>
<evidence type="ECO:0000256" key="6">
    <source>
        <dbReference type="ARBA" id="ARBA00022801"/>
    </source>
</evidence>
<evidence type="ECO:0000313" key="14">
    <source>
        <dbReference type="EMBL" id="MQX53180.1"/>
    </source>
</evidence>
<dbReference type="RefSeq" id="WP_153500361.1">
    <property type="nucleotide sequence ID" value="NZ_WIRE01000001.1"/>
</dbReference>
<dbReference type="Pfam" id="PF01435">
    <property type="entry name" value="Peptidase_M48"/>
    <property type="match status" value="1"/>
</dbReference>
<reference evidence="14 15" key="1">
    <citation type="submission" date="2019-10" db="EMBL/GenBank/DDBJ databases">
        <title>Alcanivorax sp.PA15-N-34 draft genome sequence.</title>
        <authorList>
            <person name="Liao X."/>
            <person name="Shao Z."/>
        </authorList>
    </citation>
    <scope>NUCLEOTIDE SEQUENCE [LARGE SCALE GENOMIC DNA]</scope>
    <source>
        <strain evidence="14 15">PA15-N-34</strain>
    </source>
</reference>
<evidence type="ECO:0000256" key="3">
    <source>
        <dbReference type="ARBA" id="ARBA00022670"/>
    </source>
</evidence>
<evidence type="ECO:0000313" key="15">
    <source>
        <dbReference type="Proteomes" id="UP000469421"/>
    </source>
</evidence>
<keyword evidence="6" id="KW-0378">Hydrolase</keyword>
<evidence type="ECO:0000256" key="8">
    <source>
        <dbReference type="ARBA" id="ARBA00022989"/>
    </source>
</evidence>
<proteinExistence type="predicted"/>
<feature type="region of interest" description="Disordered" evidence="11">
    <location>
        <begin position="336"/>
        <end position="381"/>
    </location>
</feature>
<evidence type="ECO:0000256" key="11">
    <source>
        <dbReference type="SAM" id="MobiDB-lite"/>
    </source>
</evidence>
<dbReference type="InterPro" id="IPR050083">
    <property type="entry name" value="HtpX_protease"/>
</dbReference>
<feature type="transmembrane region" description="Helical" evidence="12">
    <location>
        <begin position="16"/>
        <end position="39"/>
    </location>
</feature>
<keyword evidence="15" id="KW-1185">Reference proteome</keyword>
<feature type="compositionally biased region" description="Polar residues" evidence="11">
    <location>
        <begin position="369"/>
        <end position="381"/>
    </location>
</feature>
<evidence type="ECO:0000256" key="7">
    <source>
        <dbReference type="ARBA" id="ARBA00022833"/>
    </source>
</evidence>
<comment type="cofactor">
    <cofactor evidence="1">
        <name>Zn(2+)</name>
        <dbReference type="ChEBI" id="CHEBI:29105"/>
    </cofactor>
</comment>
<keyword evidence="9 14" id="KW-0482">Metalloprotease</keyword>
<dbReference type="GO" id="GO:0046872">
    <property type="term" value="F:metal ion binding"/>
    <property type="evidence" value="ECO:0007669"/>
    <property type="project" value="UniProtKB-KW"/>
</dbReference>
<keyword evidence="3 14" id="KW-0645">Protease</keyword>
<dbReference type="AlphaFoldDB" id="A0A6N7LYN1"/>
<evidence type="ECO:0000256" key="2">
    <source>
        <dbReference type="ARBA" id="ARBA00022475"/>
    </source>
</evidence>
<evidence type="ECO:0000256" key="1">
    <source>
        <dbReference type="ARBA" id="ARBA00001947"/>
    </source>
</evidence>
<feature type="transmembrane region" description="Helical" evidence="12">
    <location>
        <begin position="59"/>
        <end position="77"/>
    </location>
</feature>
<keyword evidence="8 12" id="KW-1133">Transmembrane helix</keyword>
<dbReference type="Proteomes" id="UP000469421">
    <property type="component" value="Unassembled WGS sequence"/>
</dbReference>
<feature type="transmembrane region" description="Helical" evidence="12">
    <location>
        <begin position="226"/>
        <end position="247"/>
    </location>
</feature>
<evidence type="ECO:0000256" key="9">
    <source>
        <dbReference type="ARBA" id="ARBA00023049"/>
    </source>
</evidence>
<dbReference type="Gene3D" id="3.30.2010.10">
    <property type="entry name" value="Metalloproteases ('zincins'), catalytic domain"/>
    <property type="match status" value="1"/>
</dbReference>
<keyword evidence="4 12" id="KW-0812">Transmembrane</keyword>
<gene>
    <name evidence="14" type="ORF">GFN93_07945</name>
</gene>
<comment type="caution">
    <text evidence="14">The sequence shown here is derived from an EMBL/GenBank/DDBJ whole genome shotgun (WGS) entry which is preliminary data.</text>
</comment>
<evidence type="ECO:0000256" key="4">
    <source>
        <dbReference type="ARBA" id="ARBA00022692"/>
    </source>
</evidence>
<keyword evidence="2" id="KW-1003">Cell membrane</keyword>
<dbReference type="EMBL" id="WIRE01000001">
    <property type="protein sequence ID" value="MQX53180.1"/>
    <property type="molecule type" value="Genomic_DNA"/>
</dbReference>
<evidence type="ECO:0000256" key="12">
    <source>
        <dbReference type="SAM" id="Phobius"/>
    </source>
</evidence>
<dbReference type="PANTHER" id="PTHR43221">
    <property type="entry name" value="PROTEASE HTPX"/>
    <property type="match status" value="1"/>
</dbReference>
<protein>
    <submittedName>
        <fullName evidence="14">M48 family metalloprotease</fullName>
    </submittedName>
</protein>
<dbReference type="InterPro" id="IPR001915">
    <property type="entry name" value="Peptidase_M48"/>
</dbReference>
<accession>A0A6N7LYN1</accession>
<feature type="compositionally biased region" description="Low complexity" evidence="11">
    <location>
        <begin position="339"/>
        <end position="368"/>
    </location>
</feature>
<keyword evidence="10 12" id="KW-0472">Membrane</keyword>
<dbReference type="PANTHER" id="PTHR43221:SF2">
    <property type="entry name" value="PROTEASE HTPX HOMOLOG"/>
    <property type="match status" value="1"/>
</dbReference>
<dbReference type="CDD" id="cd07340">
    <property type="entry name" value="M48B_Htpx_like"/>
    <property type="match status" value="1"/>
</dbReference>